<dbReference type="SFLD" id="SFLDS00003">
    <property type="entry name" value="Haloacid_Dehalogenase"/>
    <property type="match status" value="1"/>
</dbReference>
<dbReference type="InterPro" id="IPR010708">
    <property type="entry name" value="5'(3')-deoxyribonucleotidase"/>
</dbReference>
<gene>
    <name evidence="2" type="ORF">BJ959_000401</name>
</gene>
<dbReference type="EMBL" id="JACHBS010000001">
    <property type="protein sequence ID" value="MBB5616905.1"/>
    <property type="molecule type" value="Genomic_DNA"/>
</dbReference>
<sequence length="165" mass="18549">MSTSSENAAKKILYIDMDNTLVDFPSGIDRVSPALLEQYPDRDDIPGIFALMDPLPGAIDAVHEQAPLFDIYVLSTAPWANPTAWHDKLEWIKTHFGAEKGSVLYKRLILSHHKHLNRGDFLVDDRPEHNGVDKFPEHGGEVIHFGEHGTHTTWPEVVAYLKESA</sequence>
<dbReference type="OrthoDB" id="6120213at2"/>
<dbReference type="Gene3D" id="3.40.50.1000">
    <property type="entry name" value="HAD superfamily/HAD-like"/>
    <property type="match status" value="1"/>
</dbReference>
<keyword evidence="3" id="KW-1185">Reference proteome</keyword>
<evidence type="ECO:0000313" key="2">
    <source>
        <dbReference type="EMBL" id="MBB5616905.1"/>
    </source>
</evidence>
<comment type="similarity">
    <text evidence="1">Belongs to the 5'(3')-deoxyribonucleotidase family.</text>
</comment>
<name>A0A840X6X2_9MICO</name>
<dbReference type="PANTHER" id="PTHR16504">
    <property type="entry name" value="5'(3')-DEOXYRIBONUCLEOTIDASE"/>
    <property type="match status" value="1"/>
</dbReference>
<dbReference type="Pfam" id="PF06941">
    <property type="entry name" value="NT5C"/>
    <property type="match status" value="1"/>
</dbReference>
<dbReference type="PANTHER" id="PTHR16504:SF4">
    <property type="entry name" value="5'(3')-DEOXYRIBONUCLEOTIDASE"/>
    <property type="match status" value="1"/>
</dbReference>
<dbReference type="AlphaFoldDB" id="A0A840X6X2"/>
<dbReference type="GO" id="GO:0008253">
    <property type="term" value="F:5'-nucleotidase activity"/>
    <property type="evidence" value="ECO:0007669"/>
    <property type="project" value="InterPro"/>
</dbReference>
<reference evidence="2 3" key="1">
    <citation type="submission" date="2020-08" db="EMBL/GenBank/DDBJ databases">
        <title>Sequencing the genomes of 1000 actinobacteria strains.</title>
        <authorList>
            <person name="Klenk H.-P."/>
        </authorList>
    </citation>
    <scope>NUCLEOTIDE SEQUENCE [LARGE SCALE GENOMIC DNA]</scope>
    <source>
        <strain evidence="2 3">DSM 23889</strain>
    </source>
</reference>
<comment type="caution">
    <text evidence="2">The sequence shown here is derived from an EMBL/GenBank/DDBJ whole genome shotgun (WGS) entry which is preliminary data.</text>
</comment>
<evidence type="ECO:0000313" key="3">
    <source>
        <dbReference type="Proteomes" id="UP000552883"/>
    </source>
</evidence>
<accession>A0A840X6X2</accession>
<proteinExistence type="inferred from homology"/>
<dbReference type="InterPro" id="IPR023214">
    <property type="entry name" value="HAD_sf"/>
</dbReference>
<dbReference type="Proteomes" id="UP000552883">
    <property type="component" value="Unassembled WGS sequence"/>
</dbReference>
<dbReference type="SFLD" id="SFLDG01145">
    <property type="entry name" value="C1.2.1"/>
    <property type="match status" value="1"/>
</dbReference>
<evidence type="ECO:0000256" key="1">
    <source>
        <dbReference type="ARBA" id="ARBA00009589"/>
    </source>
</evidence>
<dbReference type="RefSeq" id="WP_153980942.1">
    <property type="nucleotide sequence ID" value="NZ_BAAANZ010000001.1"/>
</dbReference>
<dbReference type="InterPro" id="IPR036412">
    <property type="entry name" value="HAD-like_sf"/>
</dbReference>
<protein>
    <submittedName>
        <fullName evidence="2">5'(3')-deoxyribonucleotidase</fullName>
    </submittedName>
</protein>
<organism evidence="2 3">
    <name type="scientific">Microcella frigidaquae</name>
    <dbReference type="NCBI Taxonomy" id="424758"/>
    <lineage>
        <taxon>Bacteria</taxon>
        <taxon>Bacillati</taxon>
        <taxon>Actinomycetota</taxon>
        <taxon>Actinomycetes</taxon>
        <taxon>Micrococcales</taxon>
        <taxon>Microbacteriaceae</taxon>
        <taxon>Microcella</taxon>
    </lineage>
</organism>
<dbReference type="SFLD" id="SFLDG01126">
    <property type="entry name" value="C1.2:_Nucleotidase_Like"/>
    <property type="match status" value="1"/>
</dbReference>
<dbReference type="GO" id="GO:0009223">
    <property type="term" value="P:pyrimidine deoxyribonucleotide catabolic process"/>
    <property type="evidence" value="ECO:0007669"/>
    <property type="project" value="TreeGrafter"/>
</dbReference>
<dbReference type="SUPFAM" id="SSF56784">
    <property type="entry name" value="HAD-like"/>
    <property type="match status" value="1"/>
</dbReference>